<dbReference type="Pfam" id="PF00510">
    <property type="entry name" value="COX3"/>
    <property type="match status" value="1"/>
</dbReference>
<keyword evidence="8 11" id="KW-0496">Mitochondrion</keyword>
<evidence type="ECO:0000256" key="8">
    <source>
        <dbReference type="RuleBase" id="RU003375"/>
    </source>
</evidence>
<dbReference type="GO" id="GO:0005739">
    <property type="term" value="C:mitochondrion"/>
    <property type="evidence" value="ECO:0007669"/>
    <property type="project" value="TreeGrafter"/>
</dbReference>
<name>A0A0C5B0Z7_DERSI</name>
<dbReference type="InterPro" id="IPR035973">
    <property type="entry name" value="Cyt_c_oxidase_su3-like_sf"/>
</dbReference>
<dbReference type="RefSeq" id="YP_009122931.1">
    <property type="nucleotide sequence ID" value="NC_026552.1"/>
</dbReference>
<feature type="transmembrane region" description="Helical" evidence="9">
    <location>
        <begin position="189"/>
        <end position="218"/>
    </location>
</feature>
<feature type="domain" description="Heme-copper oxidase subunit III family profile" evidence="10">
    <location>
        <begin position="2"/>
        <end position="259"/>
    </location>
</feature>
<dbReference type="OrthoDB" id="6340938at2759"/>
<gene>
    <name evidence="11" type="primary">COX3</name>
</gene>
<dbReference type="PANTHER" id="PTHR11403">
    <property type="entry name" value="CYTOCHROME C OXIDASE SUBUNIT III"/>
    <property type="match status" value="1"/>
</dbReference>
<evidence type="ECO:0000256" key="1">
    <source>
        <dbReference type="ARBA" id="ARBA00004141"/>
    </source>
</evidence>
<dbReference type="CDD" id="cd01665">
    <property type="entry name" value="Cyt_c_Oxidase_III"/>
    <property type="match status" value="1"/>
</dbReference>
<dbReference type="EMBL" id="KP258209">
    <property type="protein sequence ID" value="AJK90814.1"/>
    <property type="molecule type" value="Genomic_DNA"/>
</dbReference>
<feature type="transmembrane region" description="Helical" evidence="9">
    <location>
        <begin position="120"/>
        <end position="142"/>
    </location>
</feature>
<dbReference type="AlphaFoldDB" id="A0A0C5B0Z7"/>
<dbReference type="GO" id="GO:0004129">
    <property type="term" value="F:cytochrome-c oxidase activity"/>
    <property type="evidence" value="ECO:0007669"/>
    <property type="project" value="InterPro"/>
</dbReference>
<dbReference type="VEuPathDB" id="VectorBase:DSIL_093164"/>
<dbReference type="InterPro" id="IPR000298">
    <property type="entry name" value="Cyt_c_oxidase-like_su3"/>
</dbReference>
<evidence type="ECO:0000259" key="10">
    <source>
        <dbReference type="PROSITE" id="PS50253"/>
    </source>
</evidence>
<feature type="transmembrane region" description="Helical" evidence="9">
    <location>
        <begin position="154"/>
        <end position="177"/>
    </location>
</feature>
<dbReference type="FunFam" id="1.20.120.80:FF:000002">
    <property type="entry name" value="Cytochrome c oxidase subunit 3"/>
    <property type="match status" value="1"/>
</dbReference>
<geneLocation type="mitochondrion" evidence="11"/>
<sequence>MMFHPFHLVEKSPWPLTSSISAFSLTLGFVSYFHNLNSTLILMAIFMIFISSFQWWRDISREASFQGFHTKWVLNGLKLGMLFFILSEVFFFISFFWAFFHSSLSPNIEIGSLWPPKNIIPFNPFEIPLLNSTILISSGITVTWSHHAILNKNYISALTSLKITIFLGVMFTAFQIFEYSQAQFSISDSIFGSTFFMTTGFHGFHVLIGSIFLIVSFIRIKNQLISSDHFFGFEASAWYWHFVDVVWLFLFTFMYWWVY</sequence>
<evidence type="ECO:0000256" key="6">
    <source>
        <dbReference type="ARBA" id="ARBA00022989"/>
    </source>
</evidence>
<evidence type="ECO:0000256" key="5">
    <source>
        <dbReference type="ARBA" id="ARBA00022967"/>
    </source>
</evidence>
<keyword evidence="7 9" id="KW-0472">Membrane</keyword>
<dbReference type="GeneID" id="23630421"/>
<evidence type="ECO:0000256" key="4">
    <source>
        <dbReference type="ARBA" id="ARBA00022692"/>
    </source>
</evidence>
<dbReference type="PANTHER" id="PTHR11403:SF7">
    <property type="entry name" value="CYTOCHROME C OXIDASE SUBUNIT 3"/>
    <property type="match status" value="1"/>
</dbReference>
<evidence type="ECO:0000313" key="11">
    <source>
        <dbReference type="EMBL" id="AJK90814.1"/>
    </source>
</evidence>
<dbReference type="OMA" id="SIYWWGS"/>
<feature type="transmembrane region" description="Helical" evidence="9">
    <location>
        <begin position="77"/>
        <end position="100"/>
    </location>
</feature>
<keyword evidence="5" id="KW-1278">Translocase</keyword>
<dbReference type="SUPFAM" id="SSF81452">
    <property type="entry name" value="Cytochrome c oxidase subunit III-like"/>
    <property type="match status" value="1"/>
</dbReference>
<comment type="subcellular location">
    <subcellularLocation>
        <location evidence="1">Membrane</location>
        <topology evidence="1">Multi-pass membrane protein</topology>
    </subcellularLocation>
</comment>
<dbReference type="InterPro" id="IPR033945">
    <property type="entry name" value="Cyt_c_oxase_su3_dom"/>
</dbReference>
<dbReference type="Gene3D" id="1.20.120.80">
    <property type="entry name" value="Cytochrome c oxidase, subunit III, four-helix bundle"/>
    <property type="match status" value="1"/>
</dbReference>
<protein>
    <recommendedName>
        <fullName evidence="3 8">Cytochrome c oxidase subunit 3</fullName>
    </recommendedName>
</protein>
<dbReference type="KEGG" id="dsv:23630421"/>
<dbReference type="GO" id="GO:0016020">
    <property type="term" value="C:membrane"/>
    <property type="evidence" value="ECO:0007669"/>
    <property type="project" value="UniProtKB-SubCell"/>
</dbReference>
<keyword evidence="6 9" id="KW-1133">Transmembrane helix</keyword>
<feature type="transmembrane region" description="Helical" evidence="9">
    <location>
        <begin position="39"/>
        <end position="56"/>
    </location>
</feature>
<proteinExistence type="inferred from homology"/>
<evidence type="ECO:0000256" key="3">
    <source>
        <dbReference type="ARBA" id="ARBA00015944"/>
    </source>
</evidence>
<evidence type="ECO:0000256" key="9">
    <source>
        <dbReference type="SAM" id="Phobius"/>
    </source>
</evidence>
<comment type="function">
    <text evidence="8">Component of the cytochrome c oxidase, the last enzyme in the mitochondrial electron transport chain which drives oxidative phosphorylation. The respiratory chain contains 3 multisubunit complexes succinate dehydrogenase (complex II, CII), ubiquinol-cytochrome c oxidoreductase (cytochrome b-c1 complex, complex III, CIII) and cytochrome c oxidase (complex IV, CIV), that cooperate to transfer electrons derived from NADH and succinate to molecular oxygen, creating an electrochemical gradient over the inner membrane that drives transmembrane transport and the ATP synthase. Cytochrome c oxidase is the component of the respiratory chain that catalyzes the reduction of oxygen to water. Electrons originating from reduced cytochrome c in the intermembrane space (IMS) are transferred via the dinuclear copper A center (CU(A)) of subunit 2 and heme A of subunit 1 to the active site in subunit 1, a binuclear center (BNC) formed by heme A3 and copper B (CU(B)). The BNC reduces molecular oxygen to 2 water molecules using 4 electrons from cytochrome c in the IMS and 4 protons from the mitochondrial matrix.</text>
</comment>
<evidence type="ECO:0000256" key="7">
    <source>
        <dbReference type="ARBA" id="ARBA00023136"/>
    </source>
</evidence>
<keyword evidence="4 8" id="KW-0812">Transmembrane</keyword>
<dbReference type="InterPro" id="IPR024791">
    <property type="entry name" value="Cyt_c/ubiquinol_Oxase_su3"/>
</dbReference>
<dbReference type="InterPro" id="IPR013833">
    <property type="entry name" value="Cyt_c_oxidase_su3_a-hlx"/>
</dbReference>
<dbReference type="GO" id="GO:0006123">
    <property type="term" value="P:mitochondrial electron transport, cytochrome c to oxygen"/>
    <property type="evidence" value="ECO:0007669"/>
    <property type="project" value="TreeGrafter"/>
</dbReference>
<accession>A0A0C5B0Z7</accession>
<dbReference type="CTD" id="4514"/>
<organism evidence="11">
    <name type="scientific">Dermacentor silvarum</name>
    <name type="common">Tick</name>
    <dbReference type="NCBI Taxonomy" id="543639"/>
    <lineage>
        <taxon>Eukaryota</taxon>
        <taxon>Metazoa</taxon>
        <taxon>Ecdysozoa</taxon>
        <taxon>Arthropoda</taxon>
        <taxon>Chelicerata</taxon>
        <taxon>Arachnida</taxon>
        <taxon>Acari</taxon>
        <taxon>Parasitiformes</taxon>
        <taxon>Ixodida</taxon>
        <taxon>Ixodoidea</taxon>
        <taxon>Ixodidae</taxon>
        <taxon>Rhipicephalinae</taxon>
        <taxon>Dermacentor</taxon>
    </lineage>
</organism>
<dbReference type="Gene3D" id="1.10.287.70">
    <property type="match status" value="1"/>
</dbReference>
<dbReference type="PROSITE" id="PS50253">
    <property type="entry name" value="COX3"/>
    <property type="match status" value="1"/>
</dbReference>
<feature type="transmembrane region" description="Helical" evidence="9">
    <location>
        <begin position="238"/>
        <end position="258"/>
    </location>
</feature>
<comment type="similarity">
    <text evidence="2 8">Belongs to the cytochrome c oxidase subunit 3 family.</text>
</comment>
<evidence type="ECO:0000256" key="2">
    <source>
        <dbReference type="ARBA" id="ARBA00010581"/>
    </source>
</evidence>
<reference evidence="11" key="1">
    <citation type="submission" date="2014-12" db="EMBL/GenBank/DDBJ databases">
        <title>Phylogenetic analysis of Dermacentor (Acari: Ixodida) using mitochondrial genomes.</title>
        <authorList>
            <person name="Chang Q."/>
            <person name="Guo D."/>
            <person name="Wang C."/>
        </authorList>
    </citation>
    <scope>NUCLEOTIDE SEQUENCE</scope>
</reference>